<feature type="transmembrane region" description="Helical" evidence="7">
    <location>
        <begin position="293"/>
        <end position="313"/>
    </location>
</feature>
<evidence type="ECO:0000256" key="3">
    <source>
        <dbReference type="ARBA" id="ARBA00022692"/>
    </source>
</evidence>
<sequence length="879" mass="98807">MESYKEITGRYLKEQKKRTILTLFGIILSVALVTAIATMTVSMREAVIKEVIRSNGDYHAIFKEIPGEKIDKIINNVEIDKAGIAKAEGYATIKKTTEKEKKEWGDNVLPYRYLSIIGYDKEALDIFSYKVEEGRLPKNSNEIAMDKYTMEYFPKKLEIGDKIVLSLGNRIGSPGTKEEFFYEQNTSSFIWHDDGSENEKFEKEREKEYTVVGIIEHSQERYFISSAISGVDKKDLKGNNYDIYTRFDNVNKVHDKATSLAANIAIESDNIDFNEDLLRLYAQSLSSDLNRTLILLLGFIISLVVVATVAVIYNSFNISVLERISQFGLLRSIGATPEQIKGLVLKEASILSMIGIPIGLFCGILAMKIVLYIIGFFKFELFNNVELVISPIVLIISSIIGIITVFISAYGPAKKAAKISPLEAVRNAGSFKKESFKKVRSSKLIKTILGVEGEIAYKNLRRNRKRFLITVFSMIISISLFITFSSFSNFMFKMGVADYEEKGDFVVPTNSKSDEDVEKIYNELKGISDVERVYKDISAYSSLLIENEKINPKLKQLRPYDYEESSEKKGFTLVANNKLEAYGNDNLEVLKPYLKEGTLDINELNKENGILVVTTTKTFNDKTKRPVTIDGFDLKVGDKIFISDYNEFFEEGSGKFKEAKVMGVLESGALGNPYNENGSMNIIFTEENFEKLMGKKYGNDVFKIQMKKDGDIESIRKKLNELLDSGSIEEYVDYLESAEEDRNAAIVMSIFLYGFVAVISLISCINIINTISTNLILRTRELAMLKAVGMSQGSVKKMVALESLYYGIIAAIYGGLSGTGLSFLLYKIVIGINEIEWIVPWKSIIIACLGATIIALVSGFVPLKRINNGDIIDKIKIEE</sequence>
<feature type="transmembrane region" description="Helical" evidence="7">
    <location>
        <begin position="838"/>
        <end position="861"/>
    </location>
</feature>
<dbReference type="GO" id="GO:0022857">
    <property type="term" value="F:transmembrane transporter activity"/>
    <property type="evidence" value="ECO:0007669"/>
    <property type="project" value="TreeGrafter"/>
</dbReference>
<evidence type="ECO:0000313" key="10">
    <source>
        <dbReference type="EMBL" id="MCR2043671.1"/>
    </source>
</evidence>
<proteinExistence type="inferred from homology"/>
<feature type="domain" description="ABC3 transporter permease C-terminal" evidence="8">
    <location>
        <begin position="299"/>
        <end position="421"/>
    </location>
</feature>
<feature type="domain" description="MacB-like periplasmic core" evidence="9">
    <location>
        <begin position="19"/>
        <end position="218"/>
    </location>
</feature>
<comment type="subcellular location">
    <subcellularLocation>
        <location evidence="1">Cell membrane</location>
        <topology evidence="1">Multi-pass membrane protein</topology>
    </subcellularLocation>
</comment>
<feature type="transmembrane region" description="Helical" evidence="7">
    <location>
        <begin position="20"/>
        <end position="43"/>
    </location>
</feature>
<organism evidence="10 11">
    <name type="scientific">Anaerosalibacter massiliensis</name>
    <dbReference type="NCBI Taxonomy" id="1347392"/>
    <lineage>
        <taxon>Bacteria</taxon>
        <taxon>Bacillati</taxon>
        <taxon>Bacillota</taxon>
        <taxon>Tissierellia</taxon>
        <taxon>Tissierellales</taxon>
        <taxon>Sporanaerobacteraceae</taxon>
        <taxon>Anaerosalibacter</taxon>
    </lineage>
</organism>
<dbReference type="InterPro" id="IPR025857">
    <property type="entry name" value="MacB_PCD"/>
</dbReference>
<feature type="transmembrane region" description="Helical" evidence="7">
    <location>
        <begin position="467"/>
        <end position="487"/>
    </location>
</feature>
<evidence type="ECO:0000256" key="5">
    <source>
        <dbReference type="ARBA" id="ARBA00023136"/>
    </source>
</evidence>
<evidence type="ECO:0000256" key="4">
    <source>
        <dbReference type="ARBA" id="ARBA00022989"/>
    </source>
</evidence>
<dbReference type="InterPro" id="IPR050250">
    <property type="entry name" value="Macrolide_Exporter_MacB"/>
</dbReference>
<dbReference type="AlphaFoldDB" id="A0A9X2MM19"/>
<dbReference type="GO" id="GO:0005886">
    <property type="term" value="C:plasma membrane"/>
    <property type="evidence" value="ECO:0007669"/>
    <property type="project" value="UniProtKB-SubCell"/>
</dbReference>
<evidence type="ECO:0000259" key="8">
    <source>
        <dbReference type="Pfam" id="PF02687"/>
    </source>
</evidence>
<feature type="transmembrane region" description="Helical" evidence="7">
    <location>
        <begin position="750"/>
        <end position="777"/>
    </location>
</feature>
<dbReference type="InterPro" id="IPR003838">
    <property type="entry name" value="ABC3_permease_C"/>
</dbReference>
<comment type="similarity">
    <text evidence="6">Belongs to the ABC-4 integral membrane protein family.</text>
</comment>
<keyword evidence="3 7" id="KW-0812">Transmembrane</keyword>
<keyword evidence="2" id="KW-1003">Cell membrane</keyword>
<dbReference type="Proteomes" id="UP001142078">
    <property type="component" value="Unassembled WGS sequence"/>
</dbReference>
<keyword evidence="4 7" id="KW-1133">Transmembrane helix</keyword>
<dbReference type="PANTHER" id="PTHR30572">
    <property type="entry name" value="MEMBRANE COMPONENT OF TRANSPORTER-RELATED"/>
    <property type="match status" value="1"/>
</dbReference>
<evidence type="ECO:0000256" key="6">
    <source>
        <dbReference type="ARBA" id="ARBA00038076"/>
    </source>
</evidence>
<evidence type="ECO:0000259" key="9">
    <source>
        <dbReference type="Pfam" id="PF12704"/>
    </source>
</evidence>
<feature type="transmembrane region" description="Helical" evidence="7">
    <location>
        <begin position="350"/>
        <end position="375"/>
    </location>
</feature>
<dbReference type="EMBL" id="JANJZL010000003">
    <property type="protein sequence ID" value="MCR2043671.1"/>
    <property type="molecule type" value="Genomic_DNA"/>
</dbReference>
<feature type="transmembrane region" description="Helical" evidence="7">
    <location>
        <begin position="804"/>
        <end position="826"/>
    </location>
</feature>
<reference evidence="10" key="1">
    <citation type="submission" date="2022-07" db="EMBL/GenBank/DDBJ databases">
        <title>Enhanced cultured diversity of the mouse gut microbiota enables custom-made synthetic communities.</title>
        <authorList>
            <person name="Afrizal A."/>
        </authorList>
    </citation>
    <scope>NUCLEOTIDE SEQUENCE</scope>
    <source>
        <strain evidence="10">DSM 29482</strain>
    </source>
</reference>
<dbReference type="PANTHER" id="PTHR30572:SF4">
    <property type="entry name" value="ABC TRANSPORTER PERMEASE YTRF"/>
    <property type="match status" value="1"/>
</dbReference>
<gene>
    <name evidence="10" type="ORF">NSA23_06010</name>
</gene>
<protein>
    <submittedName>
        <fullName evidence="10">ABC transporter permease</fullName>
    </submittedName>
</protein>
<dbReference type="Pfam" id="PF02687">
    <property type="entry name" value="FtsX"/>
    <property type="match status" value="2"/>
</dbReference>
<dbReference type="Pfam" id="PF12704">
    <property type="entry name" value="MacB_PCD"/>
    <property type="match status" value="1"/>
</dbReference>
<accession>A0A9X2MM19</accession>
<comment type="caution">
    <text evidence="10">The sequence shown here is derived from an EMBL/GenBank/DDBJ whole genome shotgun (WGS) entry which is preliminary data.</text>
</comment>
<evidence type="ECO:0000256" key="1">
    <source>
        <dbReference type="ARBA" id="ARBA00004651"/>
    </source>
</evidence>
<dbReference type="RefSeq" id="WP_042680374.1">
    <property type="nucleotide sequence ID" value="NZ_CABKTM010000019.1"/>
</dbReference>
<evidence type="ECO:0000256" key="2">
    <source>
        <dbReference type="ARBA" id="ARBA00022475"/>
    </source>
</evidence>
<keyword evidence="11" id="KW-1185">Reference proteome</keyword>
<evidence type="ECO:0000313" key="11">
    <source>
        <dbReference type="Proteomes" id="UP001142078"/>
    </source>
</evidence>
<evidence type="ECO:0000256" key="7">
    <source>
        <dbReference type="SAM" id="Phobius"/>
    </source>
</evidence>
<feature type="domain" description="ABC3 transporter permease C-terminal" evidence="8">
    <location>
        <begin position="755"/>
        <end position="868"/>
    </location>
</feature>
<name>A0A9X2MM19_9FIRM</name>
<keyword evidence="5 7" id="KW-0472">Membrane</keyword>
<feature type="transmembrane region" description="Helical" evidence="7">
    <location>
        <begin position="387"/>
        <end position="410"/>
    </location>
</feature>